<dbReference type="PANTHER" id="PTHR11122">
    <property type="entry name" value="APOSPORY-ASSOCIATED PROTEIN C-RELATED"/>
    <property type="match status" value="1"/>
</dbReference>
<evidence type="ECO:0000313" key="5">
    <source>
        <dbReference type="EMBL" id="MBT0726313.1"/>
    </source>
</evidence>
<keyword evidence="3 4" id="KW-0413">Isomerase</keyword>
<dbReference type="CDD" id="cd09020">
    <property type="entry name" value="D-hex-6-P-epi_like"/>
    <property type="match status" value="1"/>
</dbReference>
<evidence type="ECO:0000256" key="1">
    <source>
        <dbReference type="ARBA" id="ARBA00001096"/>
    </source>
</evidence>
<dbReference type="InterPro" id="IPR014718">
    <property type="entry name" value="GH-type_carb-bd"/>
</dbReference>
<dbReference type="EC" id="5.1.3.15" evidence="4"/>
<dbReference type="PIRSF" id="PIRSF016020">
    <property type="entry name" value="PHexose_mutarotase"/>
    <property type="match status" value="1"/>
</dbReference>
<dbReference type="PANTHER" id="PTHR11122:SF13">
    <property type="entry name" value="GLUCOSE-6-PHOSPHATE 1-EPIMERASE"/>
    <property type="match status" value="1"/>
</dbReference>
<dbReference type="RefSeq" id="WP_214212147.1">
    <property type="nucleotide sequence ID" value="NZ_JABBFO010000002.1"/>
</dbReference>
<protein>
    <recommendedName>
        <fullName evidence="4">Putative glucose-6-phosphate 1-epimerase</fullName>
        <ecNumber evidence="4">5.1.3.15</ecNumber>
    </recommendedName>
</protein>
<evidence type="ECO:0000256" key="3">
    <source>
        <dbReference type="ARBA" id="ARBA00023235"/>
    </source>
</evidence>
<dbReference type="EMBL" id="JABBFO010000002">
    <property type="protein sequence ID" value="MBT0726313.1"/>
    <property type="molecule type" value="Genomic_DNA"/>
</dbReference>
<organism evidence="5 6">
    <name type="scientific">Rosenbergiella australiborealis</name>
    <dbReference type="NCBI Taxonomy" id="1544696"/>
    <lineage>
        <taxon>Bacteria</taxon>
        <taxon>Pseudomonadati</taxon>
        <taxon>Pseudomonadota</taxon>
        <taxon>Gammaproteobacteria</taxon>
        <taxon>Enterobacterales</taxon>
        <taxon>Erwiniaceae</taxon>
        <taxon>Rosenbergiella</taxon>
    </lineage>
</organism>
<keyword evidence="6" id="KW-1185">Reference proteome</keyword>
<dbReference type="Pfam" id="PF01263">
    <property type="entry name" value="Aldose_epim"/>
    <property type="match status" value="1"/>
</dbReference>
<evidence type="ECO:0000256" key="4">
    <source>
        <dbReference type="PIRNR" id="PIRNR016020"/>
    </source>
</evidence>
<accession>A0ABS5T5R4</accession>
<evidence type="ECO:0000313" key="6">
    <source>
        <dbReference type="Proteomes" id="UP000786875"/>
    </source>
</evidence>
<dbReference type="InterPro" id="IPR025532">
    <property type="entry name" value="G6P_1-epimerase"/>
</dbReference>
<comment type="similarity">
    <text evidence="2 4">Belongs to the glucose-6-phosphate 1-epimerase family.</text>
</comment>
<dbReference type="Gene3D" id="2.70.98.10">
    <property type="match status" value="1"/>
</dbReference>
<dbReference type="SUPFAM" id="SSF74650">
    <property type="entry name" value="Galactose mutarotase-like"/>
    <property type="match status" value="1"/>
</dbReference>
<sequence length="291" mass="31859">MTSGLFTLPVVEQLSSSISLRIHDELRLLVITHPEFQAAFSLQGGQLIAWQPHGKAPIIWLSDKTSFAQGKAIRGGVPICWPWFGPAGKPSHGFARTAEWTLTHTEESAQEVTLSMVLKQSAQTLALWPHDFTLTLTATLSAQACKLTLTILGDVESTAALHSYFHVADSEKIAVSGLGETFIDKVENNRVSTQQGVQTYHNEVDRIFTHPDSESVIDDPLLGRAIHLHHAGNSDVVTWNPGTTLSQSMTDMSDDGYKTMVCVETARIQQPFITTSTSPATLSVTITPHYR</sequence>
<name>A0ABS5T5R4_9GAMM</name>
<comment type="caution">
    <text evidence="5">The sequence shown here is derived from an EMBL/GenBank/DDBJ whole genome shotgun (WGS) entry which is preliminary data.</text>
</comment>
<proteinExistence type="inferred from homology"/>
<comment type="catalytic activity">
    <reaction evidence="1">
        <text>alpha-D-glucose 6-phosphate = beta-D-glucose 6-phosphate</text>
        <dbReference type="Rhea" id="RHEA:16249"/>
        <dbReference type="ChEBI" id="CHEBI:58225"/>
        <dbReference type="ChEBI" id="CHEBI:58247"/>
        <dbReference type="EC" id="5.1.3.15"/>
    </reaction>
</comment>
<dbReference type="InterPro" id="IPR008183">
    <property type="entry name" value="Aldose_1/G6P_1-epimerase"/>
</dbReference>
<dbReference type="Proteomes" id="UP000786875">
    <property type="component" value="Unassembled WGS sequence"/>
</dbReference>
<evidence type="ECO:0000256" key="2">
    <source>
        <dbReference type="ARBA" id="ARBA00005866"/>
    </source>
</evidence>
<reference evidence="5 6" key="1">
    <citation type="submission" date="2020-04" db="EMBL/GenBank/DDBJ databases">
        <title>Genome sequencing of Rosenbergiella species.</title>
        <authorList>
            <person name="Alvarez-Perez S."/>
            <person name="Lievens B."/>
        </authorList>
    </citation>
    <scope>NUCLEOTIDE SEQUENCE [LARGE SCALE GENOMIC DNA]</scope>
    <source>
        <strain evidence="5 6">CdVSA20.1</strain>
    </source>
</reference>
<gene>
    <name evidence="5" type="ORF">HGT73_02760</name>
</gene>
<dbReference type="InterPro" id="IPR011013">
    <property type="entry name" value="Gal_mutarotase_sf_dom"/>
</dbReference>